<protein>
    <submittedName>
        <fullName evidence="2">Uncharacterized protein</fullName>
    </submittedName>
</protein>
<evidence type="ECO:0000313" key="3">
    <source>
        <dbReference type="Proteomes" id="UP000318437"/>
    </source>
</evidence>
<evidence type="ECO:0000313" key="2">
    <source>
        <dbReference type="EMBL" id="TWU22800.1"/>
    </source>
</evidence>
<feature type="region of interest" description="Disordered" evidence="1">
    <location>
        <begin position="138"/>
        <end position="165"/>
    </location>
</feature>
<keyword evidence="3" id="KW-1185">Reference proteome</keyword>
<gene>
    <name evidence="2" type="ORF">Pla144_42610</name>
</gene>
<dbReference type="Proteomes" id="UP000318437">
    <property type="component" value="Unassembled WGS sequence"/>
</dbReference>
<accession>A0A5C6CDX5</accession>
<reference evidence="2 3" key="1">
    <citation type="submission" date="2019-02" db="EMBL/GenBank/DDBJ databases">
        <title>Deep-cultivation of Planctomycetes and their phenomic and genomic characterization uncovers novel biology.</title>
        <authorList>
            <person name="Wiegand S."/>
            <person name="Jogler M."/>
            <person name="Boedeker C."/>
            <person name="Pinto D."/>
            <person name="Vollmers J."/>
            <person name="Rivas-Marin E."/>
            <person name="Kohn T."/>
            <person name="Peeters S.H."/>
            <person name="Heuer A."/>
            <person name="Rast P."/>
            <person name="Oberbeckmann S."/>
            <person name="Bunk B."/>
            <person name="Jeske O."/>
            <person name="Meyerdierks A."/>
            <person name="Storesund J.E."/>
            <person name="Kallscheuer N."/>
            <person name="Luecker S."/>
            <person name="Lage O.M."/>
            <person name="Pohl T."/>
            <person name="Merkel B.J."/>
            <person name="Hornburger P."/>
            <person name="Mueller R.-W."/>
            <person name="Bruemmer F."/>
            <person name="Labrenz M."/>
            <person name="Spormann A.M."/>
            <person name="Op Den Camp H."/>
            <person name="Overmann J."/>
            <person name="Amann R."/>
            <person name="Jetten M.S.M."/>
            <person name="Mascher T."/>
            <person name="Medema M.H."/>
            <person name="Devos D.P."/>
            <person name="Kaster A.-K."/>
            <person name="Ovreas L."/>
            <person name="Rohde M."/>
            <person name="Galperin M.Y."/>
            <person name="Jogler C."/>
        </authorList>
    </citation>
    <scope>NUCLEOTIDE SEQUENCE [LARGE SCALE GENOMIC DNA]</scope>
    <source>
        <strain evidence="2 3">Pla144</strain>
    </source>
</reference>
<dbReference type="AlphaFoldDB" id="A0A5C6CDX5"/>
<proteinExistence type="predicted"/>
<dbReference type="EMBL" id="SJPS01000007">
    <property type="protein sequence ID" value="TWU22800.1"/>
    <property type="molecule type" value="Genomic_DNA"/>
</dbReference>
<name>A0A5C6CDX5_9BACT</name>
<organism evidence="2 3">
    <name type="scientific">Bythopirellula polymerisocia</name>
    <dbReference type="NCBI Taxonomy" id="2528003"/>
    <lineage>
        <taxon>Bacteria</taxon>
        <taxon>Pseudomonadati</taxon>
        <taxon>Planctomycetota</taxon>
        <taxon>Planctomycetia</taxon>
        <taxon>Pirellulales</taxon>
        <taxon>Lacipirellulaceae</taxon>
        <taxon>Bythopirellula</taxon>
    </lineage>
</organism>
<comment type="caution">
    <text evidence="2">The sequence shown here is derived from an EMBL/GenBank/DDBJ whole genome shotgun (WGS) entry which is preliminary data.</text>
</comment>
<sequence>MFESVETCITLIPVGILDAGARKLRSRKFSQLKMATENTEISEHRIQGILCALGVLCGNTIFGIPDFAVFLADAESWPSEGFCVTKLTKLEGGGSCVSLGPLTSYSMPDRRRKRGFCFVKKVFIKNGSVNQGSFVEGGESFSVHHSPSPAPPKLPQEARRHHAKG</sequence>
<evidence type="ECO:0000256" key="1">
    <source>
        <dbReference type="SAM" id="MobiDB-lite"/>
    </source>
</evidence>